<evidence type="ECO:0000313" key="4">
    <source>
        <dbReference type="Proteomes" id="UP000813385"/>
    </source>
</evidence>
<comment type="caution">
    <text evidence="3">The sequence shown here is derived from an EMBL/GenBank/DDBJ whole genome shotgun (WGS) entry which is preliminary data.</text>
</comment>
<dbReference type="InterPro" id="IPR013094">
    <property type="entry name" value="AB_hydrolase_3"/>
</dbReference>
<evidence type="ECO:0000313" key="3">
    <source>
        <dbReference type="EMBL" id="KAH7353745.1"/>
    </source>
</evidence>
<dbReference type="GO" id="GO:0016787">
    <property type="term" value="F:hydrolase activity"/>
    <property type="evidence" value="ECO:0007669"/>
    <property type="project" value="UniProtKB-KW"/>
</dbReference>
<dbReference type="OrthoDB" id="19653at2759"/>
<dbReference type="SUPFAM" id="SSF53474">
    <property type="entry name" value="alpha/beta-Hydrolases"/>
    <property type="match status" value="1"/>
</dbReference>
<keyword evidence="1 3" id="KW-0378">Hydrolase</keyword>
<dbReference type="EMBL" id="JAGPXD010000005">
    <property type="protein sequence ID" value="KAH7353745.1"/>
    <property type="molecule type" value="Genomic_DNA"/>
</dbReference>
<dbReference type="Gene3D" id="3.40.50.1820">
    <property type="entry name" value="alpha/beta hydrolase"/>
    <property type="match status" value="1"/>
</dbReference>
<dbReference type="PANTHER" id="PTHR48081:SF3">
    <property type="entry name" value="ALPHA_BETA HYDROLASE FOLD-3 DOMAIN-CONTAINING PROTEIN"/>
    <property type="match status" value="1"/>
</dbReference>
<protein>
    <submittedName>
        <fullName evidence="3">Alpha/Beta hydrolase protein</fullName>
    </submittedName>
</protein>
<organism evidence="3 4">
    <name type="scientific">Plectosphaerella cucumerina</name>
    <dbReference type="NCBI Taxonomy" id="40658"/>
    <lineage>
        <taxon>Eukaryota</taxon>
        <taxon>Fungi</taxon>
        <taxon>Dikarya</taxon>
        <taxon>Ascomycota</taxon>
        <taxon>Pezizomycotina</taxon>
        <taxon>Sordariomycetes</taxon>
        <taxon>Hypocreomycetidae</taxon>
        <taxon>Glomerellales</taxon>
        <taxon>Plectosphaerellaceae</taxon>
        <taxon>Plectosphaerella</taxon>
    </lineage>
</organism>
<evidence type="ECO:0000259" key="2">
    <source>
        <dbReference type="Pfam" id="PF07859"/>
    </source>
</evidence>
<dbReference type="InterPro" id="IPR050300">
    <property type="entry name" value="GDXG_lipolytic_enzyme"/>
</dbReference>
<feature type="domain" description="Alpha/beta hydrolase fold-3" evidence="2">
    <location>
        <begin position="55"/>
        <end position="155"/>
    </location>
</feature>
<proteinExistence type="predicted"/>
<dbReference type="AlphaFoldDB" id="A0A8K0T8D2"/>
<name>A0A8K0T8D2_9PEZI</name>
<sequence length="309" mass="33934">MAATGIPAPLTFRYNVADDVPLELDVYLPQHPSSSSNGAALIFFHGGLAPLARGWPVVSIDYRLLPQVDGEAIRQDIISAWRFIVDELPSKLPAFKIDPLRLTAAGQSAGGYLAYLAGAHCHPRPAAVFSIYGISTFNDPFFVEKIQLNEYPLKRADLVHYLDSPSIISGDDSVFDAPSDAPDAADLSGLDRLRIKLDRPALYDYFVQEGLLPAAVGDSRDLDPLQLLDASYPPTITLHGTGDRLVPHYMSSKVVEKLKALGIEAHQFEVEGVDHGFEVFSHAYDRPGSNIWSTYLEKPFLALNKIYGR</sequence>
<evidence type="ECO:0000256" key="1">
    <source>
        <dbReference type="ARBA" id="ARBA00022801"/>
    </source>
</evidence>
<dbReference type="PANTHER" id="PTHR48081">
    <property type="entry name" value="AB HYDROLASE SUPERFAMILY PROTEIN C4A8.06C"/>
    <property type="match status" value="1"/>
</dbReference>
<accession>A0A8K0T8D2</accession>
<dbReference type="Proteomes" id="UP000813385">
    <property type="component" value="Unassembled WGS sequence"/>
</dbReference>
<gene>
    <name evidence="3" type="ORF">B0T11DRAFT_300832</name>
</gene>
<dbReference type="InterPro" id="IPR029058">
    <property type="entry name" value="AB_hydrolase_fold"/>
</dbReference>
<dbReference type="Pfam" id="PF07859">
    <property type="entry name" value="Abhydrolase_3"/>
    <property type="match status" value="1"/>
</dbReference>
<keyword evidence="4" id="KW-1185">Reference proteome</keyword>
<reference evidence="3" key="1">
    <citation type="journal article" date="2021" name="Nat. Commun.">
        <title>Genetic determinants of endophytism in the Arabidopsis root mycobiome.</title>
        <authorList>
            <person name="Mesny F."/>
            <person name="Miyauchi S."/>
            <person name="Thiergart T."/>
            <person name="Pickel B."/>
            <person name="Atanasova L."/>
            <person name="Karlsson M."/>
            <person name="Huettel B."/>
            <person name="Barry K.W."/>
            <person name="Haridas S."/>
            <person name="Chen C."/>
            <person name="Bauer D."/>
            <person name="Andreopoulos W."/>
            <person name="Pangilinan J."/>
            <person name="LaButti K."/>
            <person name="Riley R."/>
            <person name="Lipzen A."/>
            <person name="Clum A."/>
            <person name="Drula E."/>
            <person name="Henrissat B."/>
            <person name="Kohler A."/>
            <person name="Grigoriev I.V."/>
            <person name="Martin F.M."/>
            <person name="Hacquard S."/>
        </authorList>
    </citation>
    <scope>NUCLEOTIDE SEQUENCE</scope>
    <source>
        <strain evidence="3">MPI-CAGE-AT-0016</strain>
    </source>
</reference>